<accession>A0ABR4A1Z6</accession>
<dbReference type="EMBL" id="JBEFKJ010000041">
    <property type="protein sequence ID" value="KAL2037343.1"/>
    <property type="molecule type" value="Genomic_DNA"/>
</dbReference>
<dbReference type="SUPFAM" id="SSF54197">
    <property type="entry name" value="HIT-like"/>
    <property type="match status" value="1"/>
</dbReference>
<gene>
    <name evidence="2" type="ORF">N7G274_009828</name>
</gene>
<dbReference type="Proteomes" id="UP001590950">
    <property type="component" value="Unassembled WGS sequence"/>
</dbReference>
<reference evidence="2 3" key="1">
    <citation type="submission" date="2024-09" db="EMBL/GenBank/DDBJ databases">
        <title>Rethinking Asexuality: The Enigmatic Case of Functional Sexual Genes in Lepraria (Stereocaulaceae).</title>
        <authorList>
            <person name="Doellman M."/>
            <person name="Sun Y."/>
            <person name="Barcenas-Pena A."/>
            <person name="Lumbsch H.T."/>
            <person name="Grewe F."/>
        </authorList>
    </citation>
    <scope>NUCLEOTIDE SEQUENCE [LARGE SCALE GENOMIC DNA]</scope>
    <source>
        <strain evidence="2 3">Mercado 3170</strain>
    </source>
</reference>
<dbReference type="InterPro" id="IPR045759">
    <property type="entry name" value="Ap4A_phos1/2_N"/>
</dbReference>
<protein>
    <recommendedName>
        <fullName evidence="1">Ap4A phosphorylase 1/2 N-terminal domain-containing protein</fullName>
    </recommendedName>
</protein>
<dbReference type="InterPro" id="IPR036265">
    <property type="entry name" value="HIT-like_sf"/>
</dbReference>
<evidence type="ECO:0000313" key="2">
    <source>
        <dbReference type="EMBL" id="KAL2037343.1"/>
    </source>
</evidence>
<keyword evidence="3" id="KW-1185">Reference proteome</keyword>
<evidence type="ECO:0000259" key="1">
    <source>
        <dbReference type="Pfam" id="PF19327"/>
    </source>
</evidence>
<sequence length="187" mass="21232">MHKMSATELGFIEDLPIVVKRKYNTAKAGKALFFSETRLAIIHTGEIPFQLRFCPALPKKPIDNRQQHLDSAPPPKPDLFKSPSDALLIARIPVHDPTHALILNKFPVIPQHFIVATIPYKAQTQLLEVEDLQVTYACLKAWEVKTSEHNVARRLFAFFNSGEHFGASQSHRHVYIALFPLLSETRM</sequence>
<feature type="domain" description="Ap4A phosphorylase 1/2 N-terminal" evidence="1">
    <location>
        <begin position="16"/>
        <end position="184"/>
    </location>
</feature>
<dbReference type="Pfam" id="PF19327">
    <property type="entry name" value="Ap4A_phos_N"/>
    <property type="match status" value="1"/>
</dbReference>
<dbReference type="Gene3D" id="3.30.428.70">
    <property type="match status" value="1"/>
</dbReference>
<comment type="caution">
    <text evidence="2">The sequence shown here is derived from an EMBL/GenBank/DDBJ whole genome shotgun (WGS) entry which is preliminary data.</text>
</comment>
<proteinExistence type="predicted"/>
<dbReference type="InterPro" id="IPR009163">
    <property type="entry name" value="Ap4A_phos1/2"/>
</dbReference>
<dbReference type="PANTHER" id="PTHR38420:SF3">
    <property type="entry name" value="5',5'''-P-1,P-4-TETRAPHOSPHATE PHOSPHORYLASE 2"/>
    <property type="match status" value="1"/>
</dbReference>
<evidence type="ECO:0000313" key="3">
    <source>
        <dbReference type="Proteomes" id="UP001590950"/>
    </source>
</evidence>
<dbReference type="InterPro" id="IPR043171">
    <property type="entry name" value="Ap4A_phos1/2-like"/>
</dbReference>
<name>A0ABR4A1Z6_9LECA</name>
<organism evidence="2 3">
    <name type="scientific">Stereocaulon virgatum</name>
    <dbReference type="NCBI Taxonomy" id="373712"/>
    <lineage>
        <taxon>Eukaryota</taxon>
        <taxon>Fungi</taxon>
        <taxon>Dikarya</taxon>
        <taxon>Ascomycota</taxon>
        <taxon>Pezizomycotina</taxon>
        <taxon>Lecanoromycetes</taxon>
        <taxon>OSLEUM clade</taxon>
        <taxon>Lecanoromycetidae</taxon>
        <taxon>Lecanorales</taxon>
        <taxon>Lecanorineae</taxon>
        <taxon>Stereocaulaceae</taxon>
        <taxon>Stereocaulon</taxon>
    </lineage>
</organism>
<dbReference type="PANTHER" id="PTHR38420">
    <property type="entry name" value="AP-4-A PHOSPHORYLASE II"/>
    <property type="match status" value="1"/>
</dbReference>